<dbReference type="AlphaFoldDB" id="A0A8J2V3J0"/>
<protein>
    <submittedName>
        <fullName evidence="1">Uncharacterized protein</fullName>
    </submittedName>
</protein>
<name>A0A8J2V3J0_9PROT</name>
<reference evidence="1" key="1">
    <citation type="journal article" date="2014" name="Int. J. Syst. Evol. Microbiol.">
        <title>Complete genome sequence of Corynebacterium casei LMG S-19264T (=DSM 44701T), isolated from a smear-ripened cheese.</title>
        <authorList>
            <consortium name="US DOE Joint Genome Institute (JGI-PGF)"/>
            <person name="Walter F."/>
            <person name="Albersmeier A."/>
            <person name="Kalinowski J."/>
            <person name="Ruckert C."/>
        </authorList>
    </citation>
    <scope>NUCLEOTIDE SEQUENCE</scope>
    <source>
        <strain evidence="1">CGMCC 1.12921</strain>
    </source>
</reference>
<reference evidence="1" key="2">
    <citation type="submission" date="2020-09" db="EMBL/GenBank/DDBJ databases">
        <authorList>
            <person name="Sun Q."/>
            <person name="Zhou Y."/>
        </authorList>
    </citation>
    <scope>NUCLEOTIDE SEQUENCE</scope>
    <source>
        <strain evidence="1">CGMCC 1.12921</strain>
    </source>
</reference>
<comment type="caution">
    <text evidence="1">The sequence shown here is derived from an EMBL/GenBank/DDBJ whole genome shotgun (WGS) entry which is preliminary data.</text>
</comment>
<evidence type="ECO:0000313" key="1">
    <source>
        <dbReference type="EMBL" id="GGD16586.1"/>
    </source>
</evidence>
<keyword evidence="2" id="KW-1185">Reference proteome</keyword>
<evidence type="ECO:0000313" key="2">
    <source>
        <dbReference type="Proteomes" id="UP000613582"/>
    </source>
</evidence>
<sequence>MPPRFDLEFTEDEIVITCRKAWQSGADIGAHFISALIVHLHNTHS</sequence>
<gene>
    <name evidence="1" type="ORF">GCM10011342_26720</name>
</gene>
<proteinExistence type="predicted"/>
<dbReference type="Proteomes" id="UP000613582">
    <property type="component" value="Unassembled WGS sequence"/>
</dbReference>
<organism evidence="1 2">
    <name type="scientific">Aquisalinus flavus</name>
    <dbReference type="NCBI Taxonomy" id="1526572"/>
    <lineage>
        <taxon>Bacteria</taxon>
        <taxon>Pseudomonadati</taxon>
        <taxon>Pseudomonadota</taxon>
        <taxon>Alphaproteobacteria</taxon>
        <taxon>Parvularculales</taxon>
        <taxon>Parvularculaceae</taxon>
        <taxon>Aquisalinus</taxon>
    </lineage>
</organism>
<accession>A0A8J2V3J0</accession>
<dbReference type="EMBL" id="BMGH01000001">
    <property type="protein sequence ID" value="GGD16586.1"/>
    <property type="molecule type" value="Genomic_DNA"/>
</dbReference>